<feature type="transmembrane region" description="Helical" evidence="2">
    <location>
        <begin position="16"/>
        <end position="34"/>
    </location>
</feature>
<feature type="compositionally biased region" description="Basic and acidic residues" evidence="1">
    <location>
        <begin position="176"/>
        <end position="191"/>
    </location>
</feature>
<feature type="compositionally biased region" description="Low complexity" evidence="1">
    <location>
        <begin position="247"/>
        <end position="256"/>
    </location>
</feature>
<evidence type="ECO:0000256" key="1">
    <source>
        <dbReference type="SAM" id="MobiDB-lite"/>
    </source>
</evidence>
<name>A0A197K384_9FUNG</name>
<feature type="compositionally biased region" description="Low complexity" evidence="1">
    <location>
        <begin position="226"/>
        <end position="239"/>
    </location>
</feature>
<dbReference type="Proteomes" id="UP000078512">
    <property type="component" value="Unassembled WGS sequence"/>
</dbReference>
<keyword evidence="4" id="KW-1185">Reference proteome</keyword>
<feature type="compositionally biased region" description="Low complexity" evidence="1">
    <location>
        <begin position="343"/>
        <end position="353"/>
    </location>
</feature>
<evidence type="ECO:0000313" key="4">
    <source>
        <dbReference type="Proteomes" id="UP000078512"/>
    </source>
</evidence>
<organism evidence="3 4">
    <name type="scientific">Linnemannia elongata AG-77</name>
    <dbReference type="NCBI Taxonomy" id="1314771"/>
    <lineage>
        <taxon>Eukaryota</taxon>
        <taxon>Fungi</taxon>
        <taxon>Fungi incertae sedis</taxon>
        <taxon>Mucoromycota</taxon>
        <taxon>Mortierellomycotina</taxon>
        <taxon>Mortierellomycetes</taxon>
        <taxon>Mortierellales</taxon>
        <taxon>Mortierellaceae</taxon>
        <taxon>Linnemannia</taxon>
    </lineage>
</organism>
<reference evidence="3 4" key="1">
    <citation type="submission" date="2016-05" db="EMBL/GenBank/DDBJ databases">
        <title>Genome sequencing reveals origins of a unique bacterial endosymbiosis in the earliest lineages of terrestrial Fungi.</title>
        <authorList>
            <consortium name="DOE Joint Genome Institute"/>
            <person name="Uehling J."/>
            <person name="Gryganskyi A."/>
            <person name="Hameed K."/>
            <person name="Tschaplinski T."/>
            <person name="Misztal P."/>
            <person name="Wu S."/>
            <person name="Desiro A."/>
            <person name="Vande Pol N."/>
            <person name="Du Z.-Y."/>
            <person name="Zienkiewicz A."/>
            <person name="Zienkiewicz K."/>
            <person name="Morin E."/>
            <person name="Tisserant E."/>
            <person name="Splivallo R."/>
            <person name="Hainaut M."/>
            <person name="Henrissat B."/>
            <person name="Ohm R."/>
            <person name="Kuo A."/>
            <person name="Yan J."/>
            <person name="Lipzen A."/>
            <person name="Nolan M."/>
            <person name="Labutti K."/>
            <person name="Barry K."/>
            <person name="Goldstein A."/>
            <person name="Labbe J."/>
            <person name="Schadt C."/>
            <person name="Tuskan G."/>
            <person name="Grigoriev I."/>
            <person name="Martin F."/>
            <person name="Vilgalys R."/>
            <person name="Bonito G."/>
        </authorList>
    </citation>
    <scope>NUCLEOTIDE SEQUENCE [LARGE SCALE GENOMIC DNA]</scope>
    <source>
        <strain evidence="3 4">AG-77</strain>
    </source>
</reference>
<keyword evidence="2" id="KW-0812">Transmembrane</keyword>
<feature type="transmembrane region" description="Helical" evidence="2">
    <location>
        <begin position="40"/>
        <end position="58"/>
    </location>
</feature>
<feature type="region of interest" description="Disordered" evidence="1">
    <location>
        <begin position="343"/>
        <end position="396"/>
    </location>
</feature>
<keyword evidence="2" id="KW-0472">Membrane</keyword>
<proteinExistence type="predicted"/>
<keyword evidence="2" id="KW-1133">Transmembrane helix</keyword>
<gene>
    <name evidence="3" type="ORF">K457DRAFT_16835</name>
</gene>
<feature type="compositionally biased region" description="Low complexity" evidence="1">
    <location>
        <begin position="379"/>
        <end position="396"/>
    </location>
</feature>
<dbReference type="EMBL" id="KV442027">
    <property type="protein sequence ID" value="OAQ31945.1"/>
    <property type="molecule type" value="Genomic_DNA"/>
</dbReference>
<evidence type="ECO:0000313" key="3">
    <source>
        <dbReference type="EMBL" id="OAQ31945.1"/>
    </source>
</evidence>
<feature type="compositionally biased region" description="Polar residues" evidence="1">
    <location>
        <begin position="365"/>
        <end position="377"/>
    </location>
</feature>
<protein>
    <submittedName>
        <fullName evidence="3">Uncharacterized protein</fullName>
    </submittedName>
</protein>
<feature type="compositionally biased region" description="Low complexity" evidence="1">
    <location>
        <begin position="150"/>
        <end position="175"/>
    </location>
</feature>
<sequence>MATHIYPQWFHRIQKLFFLVAVALLITLPVLYGYHKIDISSTEVIVVFVLFSLLWVLFSARVRLCIPSVVIESTLPVHTHAPEPTVILHDPASSRTAVPITSALKSSISTTTSPLHTTDTLEHQLSQEQEDEDEDIEQLKKKLAQDITFSSSTATTPAATVTTTTSPPPTVTKTARFAEGKKQIDDDMDRRQQRRRRQGSDGNIALDQLSSSTPPTSSELRRGYVSTPSSPISSPTTALYPPPHPLPSSSLNSSSPRVVSFQSKPVKRSSTDTRHGRSHSSSATATGVRFQRGLGSPSIGVSEEEDEDSLESSYPTFASYRQTQHAHFDAFAQRMRRTLETAAAATNAAATSTEVSSPPPLYVQNIPNPTAATLETAHTSDTSTHQQPSSQSPNSN</sequence>
<feature type="region of interest" description="Disordered" evidence="1">
    <location>
        <begin position="150"/>
        <end position="313"/>
    </location>
</feature>
<accession>A0A197K384</accession>
<dbReference type="AlphaFoldDB" id="A0A197K384"/>
<evidence type="ECO:0000256" key="2">
    <source>
        <dbReference type="SAM" id="Phobius"/>
    </source>
</evidence>
<dbReference type="OrthoDB" id="2444409at2759"/>